<sequence length="63" mass="7520">MFSHIIIEKGTYLSRWNLFGRKLISQAFNFSTLVSRVLLKNMTLSCIFIKILINFFFHHRHCS</sequence>
<organism evidence="1">
    <name type="scientific">Lepeophtheirus salmonis</name>
    <name type="common">Salmon louse</name>
    <name type="synonym">Caligus salmonis</name>
    <dbReference type="NCBI Taxonomy" id="72036"/>
    <lineage>
        <taxon>Eukaryota</taxon>
        <taxon>Metazoa</taxon>
        <taxon>Ecdysozoa</taxon>
        <taxon>Arthropoda</taxon>
        <taxon>Crustacea</taxon>
        <taxon>Multicrustacea</taxon>
        <taxon>Hexanauplia</taxon>
        <taxon>Copepoda</taxon>
        <taxon>Siphonostomatoida</taxon>
        <taxon>Caligidae</taxon>
        <taxon>Lepeophtheirus</taxon>
    </lineage>
</organism>
<evidence type="ECO:0000313" key="1">
    <source>
        <dbReference type="EMBL" id="CDW30323.1"/>
    </source>
</evidence>
<name>A0A0K2TW93_LEPSM</name>
<dbReference type="AlphaFoldDB" id="A0A0K2TW93"/>
<accession>A0A0K2TW93</accession>
<dbReference type="EMBL" id="HACA01012962">
    <property type="protein sequence ID" value="CDW30323.1"/>
    <property type="molecule type" value="Transcribed_RNA"/>
</dbReference>
<reference evidence="1" key="1">
    <citation type="submission" date="2014-05" db="EMBL/GenBank/DDBJ databases">
        <authorList>
            <person name="Chronopoulou M."/>
        </authorList>
    </citation>
    <scope>NUCLEOTIDE SEQUENCE</scope>
    <source>
        <tissue evidence="1">Whole organism</tissue>
    </source>
</reference>
<protein>
    <submittedName>
        <fullName evidence="1">Uncharacterized protein</fullName>
    </submittedName>
</protein>
<proteinExistence type="predicted"/>